<dbReference type="PANTHER" id="PTHR34978">
    <property type="entry name" value="POSSIBLE SENSOR-TRANSDUCER PROTEIN BLAR"/>
    <property type="match status" value="1"/>
</dbReference>
<dbReference type="Gene3D" id="3.30.2010.10">
    <property type="entry name" value="Metalloproteases ('zincins'), catalytic domain"/>
    <property type="match status" value="1"/>
</dbReference>
<accession>A0A1E3L3E9</accession>
<dbReference type="AlphaFoldDB" id="A0A1E3L3E9"/>
<keyword evidence="1" id="KW-0812">Transmembrane</keyword>
<organism evidence="3 4">
    <name type="scientific">Paenibacillus nuruki</name>
    <dbReference type="NCBI Taxonomy" id="1886670"/>
    <lineage>
        <taxon>Bacteria</taxon>
        <taxon>Bacillati</taxon>
        <taxon>Bacillota</taxon>
        <taxon>Bacilli</taxon>
        <taxon>Bacillales</taxon>
        <taxon>Paenibacillaceae</taxon>
        <taxon>Paenibacillus</taxon>
    </lineage>
</organism>
<dbReference type="EMBL" id="MDER01000039">
    <property type="protein sequence ID" value="ODP28329.1"/>
    <property type="molecule type" value="Genomic_DNA"/>
</dbReference>
<feature type="transmembrane region" description="Helical" evidence="1">
    <location>
        <begin position="21"/>
        <end position="40"/>
    </location>
</feature>
<dbReference type="Pfam" id="PF05569">
    <property type="entry name" value="Peptidase_M56"/>
    <property type="match status" value="1"/>
</dbReference>
<dbReference type="InterPro" id="IPR008756">
    <property type="entry name" value="Peptidase_M56"/>
</dbReference>
<feature type="transmembrane region" description="Helical" evidence="1">
    <location>
        <begin position="172"/>
        <end position="190"/>
    </location>
</feature>
<dbReference type="PATRIC" id="fig|1886670.3.peg.2359"/>
<dbReference type="STRING" id="1886670.PTI45_02319"/>
<evidence type="ECO:0000313" key="3">
    <source>
        <dbReference type="EMBL" id="ODP28329.1"/>
    </source>
</evidence>
<protein>
    <recommendedName>
        <fullName evidence="2">Peptidase M56 domain-containing protein</fullName>
    </recommendedName>
</protein>
<dbReference type="InterPro" id="IPR052173">
    <property type="entry name" value="Beta-lactam_resp_regulator"/>
</dbReference>
<name>A0A1E3L3E9_9BACL</name>
<keyword evidence="4" id="KW-1185">Reference proteome</keyword>
<comment type="caution">
    <text evidence="3">The sequence shown here is derived from an EMBL/GenBank/DDBJ whole genome shotgun (WGS) entry which is preliminary data.</text>
</comment>
<dbReference type="RefSeq" id="WP_069327736.1">
    <property type="nucleotide sequence ID" value="NZ_MDER01000039.1"/>
</dbReference>
<dbReference type="Proteomes" id="UP000094578">
    <property type="component" value="Unassembled WGS sequence"/>
</dbReference>
<dbReference type="PANTHER" id="PTHR34978:SF3">
    <property type="entry name" value="SLR0241 PROTEIN"/>
    <property type="match status" value="1"/>
</dbReference>
<feature type="domain" description="Peptidase M56" evidence="2">
    <location>
        <begin position="56"/>
        <end position="254"/>
    </location>
</feature>
<feature type="transmembrane region" description="Helical" evidence="1">
    <location>
        <begin position="60"/>
        <end position="82"/>
    </location>
</feature>
<reference evidence="3 4" key="1">
    <citation type="submission" date="2016-08" db="EMBL/GenBank/DDBJ databases">
        <title>Genome sequencing of Paenibacillus sp. TI45-13ar, isolated from Korean traditional nuruk.</title>
        <authorList>
            <person name="Kim S.-J."/>
        </authorList>
    </citation>
    <scope>NUCLEOTIDE SEQUENCE [LARGE SCALE GENOMIC DNA]</scope>
    <source>
        <strain evidence="3 4">TI45-13ar</strain>
    </source>
</reference>
<keyword evidence="1" id="KW-1133">Transmembrane helix</keyword>
<gene>
    <name evidence="3" type="ORF">PTI45_02319</name>
</gene>
<sequence>MEKRNVNHWQRRSRRLLHTGLLLSLFTIGLMFIYALHAIFGWNIPFDLLRICNRWMEAQGWFSVAHVLRGLVLCTFVLYIGYGLDQWLGSHRAYRYFQSLQDEEQSARYNEVYSPANKLFVIIHCPQPLALTMGIFRRRIILSDGLLRMLDQQEQQAVAHHELFHYRHRDPLTTFLLGQFAVALWFLPVLRNITLHYKISREILADSYAVHHLGTPVGLGGALLKLVHRQQYHSPQPFRMIYSSFAETSLNYRIHRIVEPDQEKSLRLPIGTVLFSVVILISLSILLLWSLL</sequence>
<feature type="transmembrane region" description="Helical" evidence="1">
    <location>
        <begin position="268"/>
        <end position="289"/>
    </location>
</feature>
<evidence type="ECO:0000256" key="1">
    <source>
        <dbReference type="SAM" id="Phobius"/>
    </source>
</evidence>
<evidence type="ECO:0000259" key="2">
    <source>
        <dbReference type="Pfam" id="PF05569"/>
    </source>
</evidence>
<proteinExistence type="predicted"/>
<evidence type="ECO:0000313" key="4">
    <source>
        <dbReference type="Proteomes" id="UP000094578"/>
    </source>
</evidence>
<dbReference type="CDD" id="cd07326">
    <property type="entry name" value="M56_BlaR1_MecR1_like"/>
    <property type="match status" value="1"/>
</dbReference>
<keyword evidence="1" id="KW-0472">Membrane</keyword>